<dbReference type="PANTHER" id="PTHR30419">
    <property type="entry name" value="HTH-TYPE TRANSCRIPTIONAL REGULATOR YBHD"/>
    <property type="match status" value="1"/>
</dbReference>
<evidence type="ECO:0000256" key="4">
    <source>
        <dbReference type="ARBA" id="ARBA00023163"/>
    </source>
</evidence>
<dbReference type="PRINTS" id="PR00039">
    <property type="entry name" value="HTHLYSR"/>
</dbReference>
<dbReference type="RefSeq" id="WP_161423769.1">
    <property type="nucleotide sequence ID" value="NZ_JARWMY010000001.1"/>
</dbReference>
<dbReference type="InterPro" id="IPR036390">
    <property type="entry name" value="WH_DNA-bd_sf"/>
</dbReference>
<comment type="caution">
    <text evidence="6">The sequence shown here is derived from an EMBL/GenBank/DDBJ whole genome shotgun (WGS) entry which is preliminary data.</text>
</comment>
<keyword evidence="4" id="KW-0804">Transcription</keyword>
<dbReference type="GO" id="GO:0003700">
    <property type="term" value="F:DNA-binding transcription factor activity"/>
    <property type="evidence" value="ECO:0007669"/>
    <property type="project" value="InterPro"/>
</dbReference>
<dbReference type="InterPro" id="IPR036388">
    <property type="entry name" value="WH-like_DNA-bd_sf"/>
</dbReference>
<dbReference type="Gene3D" id="1.10.10.10">
    <property type="entry name" value="Winged helix-like DNA-binding domain superfamily/Winged helix DNA-binding domain"/>
    <property type="match status" value="1"/>
</dbReference>
<dbReference type="CDD" id="cd08440">
    <property type="entry name" value="PBP2_LTTR_like_4"/>
    <property type="match status" value="1"/>
</dbReference>
<organism evidence="6 7">
    <name type="scientific">Halomonas icarae</name>
    <dbReference type="NCBI Taxonomy" id="2691040"/>
    <lineage>
        <taxon>Bacteria</taxon>
        <taxon>Pseudomonadati</taxon>
        <taxon>Pseudomonadota</taxon>
        <taxon>Gammaproteobacteria</taxon>
        <taxon>Oceanospirillales</taxon>
        <taxon>Halomonadaceae</taxon>
        <taxon>Halomonas</taxon>
    </lineage>
</organism>
<keyword evidence="2" id="KW-0805">Transcription regulation</keyword>
<dbReference type="EMBL" id="WUTS01000001">
    <property type="protein sequence ID" value="NAW13624.1"/>
    <property type="molecule type" value="Genomic_DNA"/>
</dbReference>
<evidence type="ECO:0000313" key="6">
    <source>
        <dbReference type="EMBL" id="NAW13624.1"/>
    </source>
</evidence>
<name>A0A7X4W0B1_9GAMM</name>
<proteinExistence type="inferred from homology"/>
<dbReference type="GO" id="GO:0003677">
    <property type="term" value="F:DNA binding"/>
    <property type="evidence" value="ECO:0007669"/>
    <property type="project" value="UniProtKB-KW"/>
</dbReference>
<comment type="similarity">
    <text evidence="1">Belongs to the LysR transcriptional regulatory family.</text>
</comment>
<dbReference type="Gene3D" id="3.40.190.10">
    <property type="entry name" value="Periplasmic binding protein-like II"/>
    <property type="match status" value="2"/>
</dbReference>
<dbReference type="InterPro" id="IPR050950">
    <property type="entry name" value="HTH-type_LysR_regulators"/>
</dbReference>
<dbReference type="SUPFAM" id="SSF46785">
    <property type="entry name" value="Winged helix' DNA-binding domain"/>
    <property type="match status" value="1"/>
</dbReference>
<reference evidence="6 7" key="1">
    <citation type="submission" date="2019-12" db="EMBL/GenBank/DDBJ databases">
        <title>Draft genome sequencing of Halomonas icarensis D1-1.</title>
        <authorList>
            <person name="Pandiyan K."/>
            <person name="Kushwaha P."/>
            <person name="Gowdham M."/>
            <person name="Chakdar H."/>
            <person name="Singh A."/>
            <person name="Kumar M."/>
            <person name="Saxena A.K."/>
        </authorList>
    </citation>
    <scope>NUCLEOTIDE SEQUENCE [LARGE SCALE GENOMIC DNA]</scope>
    <source>
        <strain evidence="6 7">D1-1</strain>
    </source>
</reference>
<dbReference type="PROSITE" id="PS50931">
    <property type="entry name" value="HTH_LYSR"/>
    <property type="match status" value="1"/>
</dbReference>
<evidence type="ECO:0000313" key="7">
    <source>
        <dbReference type="Proteomes" id="UP000448235"/>
    </source>
</evidence>
<evidence type="ECO:0000256" key="2">
    <source>
        <dbReference type="ARBA" id="ARBA00023015"/>
    </source>
</evidence>
<evidence type="ECO:0000256" key="1">
    <source>
        <dbReference type="ARBA" id="ARBA00009437"/>
    </source>
</evidence>
<dbReference type="Pfam" id="PF03466">
    <property type="entry name" value="LysR_substrate"/>
    <property type="match status" value="1"/>
</dbReference>
<dbReference type="SUPFAM" id="SSF53850">
    <property type="entry name" value="Periplasmic binding protein-like II"/>
    <property type="match status" value="1"/>
</dbReference>
<gene>
    <name evidence="6" type="ORF">GRB80_12275</name>
</gene>
<keyword evidence="7" id="KW-1185">Reference proteome</keyword>
<dbReference type="PANTHER" id="PTHR30419:SF8">
    <property type="entry name" value="NITROGEN ASSIMILATION TRANSCRIPTIONAL ACTIVATOR-RELATED"/>
    <property type="match status" value="1"/>
</dbReference>
<evidence type="ECO:0000259" key="5">
    <source>
        <dbReference type="PROSITE" id="PS50931"/>
    </source>
</evidence>
<evidence type="ECO:0000256" key="3">
    <source>
        <dbReference type="ARBA" id="ARBA00023125"/>
    </source>
</evidence>
<sequence length="300" mass="33333">MHPELKIQPLRYVLAIVDEGGFHAAARHLHRTQPALSMAVRELEQRLGEPLFEKGGKATLTPFGAYCLPRFRELVTQHDRVSRDLVARVEKRAGHIDMAAVPSVASRLMPRLLSDFIQRYPDLRVSLHDGNADFVGRMVAGGEVDLGISSLWQADAELDFYPLMRDAIGVVCREDHRFADRQALSWQELQGEVLIRNGTSRLLSGTGAEPLLAQSAFDISNMISLNAMLEAGIGITTLPRLAFPEECARLRFVPLSEPYVERQIGLICRVDVSLSPAAAAMRQHLVEHLGEQTREADKPS</sequence>
<protein>
    <submittedName>
        <fullName evidence="6">LysR family transcriptional regulator</fullName>
    </submittedName>
</protein>
<accession>A0A7X4W0B1</accession>
<dbReference type="InterPro" id="IPR005119">
    <property type="entry name" value="LysR_subst-bd"/>
</dbReference>
<feature type="domain" description="HTH lysR-type" evidence="5">
    <location>
        <begin position="5"/>
        <end position="61"/>
    </location>
</feature>
<dbReference type="AlphaFoldDB" id="A0A7X4W0B1"/>
<keyword evidence="3" id="KW-0238">DNA-binding</keyword>
<dbReference type="InterPro" id="IPR000847">
    <property type="entry name" value="LysR_HTH_N"/>
</dbReference>
<dbReference type="Pfam" id="PF00126">
    <property type="entry name" value="HTH_1"/>
    <property type="match status" value="1"/>
</dbReference>
<dbReference type="Proteomes" id="UP000448235">
    <property type="component" value="Unassembled WGS sequence"/>
</dbReference>
<dbReference type="GO" id="GO:0005829">
    <property type="term" value="C:cytosol"/>
    <property type="evidence" value="ECO:0007669"/>
    <property type="project" value="TreeGrafter"/>
</dbReference>